<evidence type="ECO:0000256" key="4">
    <source>
        <dbReference type="SAM" id="MobiDB-lite"/>
    </source>
</evidence>
<feature type="compositionally biased region" description="Basic and acidic residues" evidence="4">
    <location>
        <begin position="77"/>
        <end position="87"/>
    </location>
</feature>
<keyword evidence="3" id="KW-0732">Signal</keyword>
<dbReference type="Pfam" id="PF00128">
    <property type="entry name" value="Alpha-amylase"/>
    <property type="match status" value="1"/>
</dbReference>
<keyword evidence="5" id="KW-0812">Transmembrane</keyword>
<name>A0ABM1Y753_AEDAL</name>
<accession>A0ABM1Y753</accession>
<reference evidence="8" key="1">
    <citation type="journal article" date="2015" name="Proc. Natl. Acad. Sci. U.S.A.">
        <title>Genome sequence of the Asian Tiger mosquito, Aedes albopictus, reveals insights into its biology, genetics, and evolution.</title>
        <authorList>
            <person name="Chen X.G."/>
            <person name="Jiang X."/>
            <person name="Gu J."/>
            <person name="Xu M."/>
            <person name="Wu Y."/>
            <person name="Deng Y."/>
            <person name="Zhang C."/>
            <person name="Bonizzoni M."/>
            <person name="Dermauw W."/>
            <person name="Vontas J."/>
            <person name="Armbruster P."/>
            <person name="Huang X."/>
            <person name="Yang Y."/>
            <person name="Zhang H."/>
            <person name="He W."/>
            <person name="Peng H."/>
            <person name="Liu Y."/>
            <person name="Wu K."/>
            <person name="Chen J."/>
            <person name="Lirakis M."/>
            <person name="Topalis P."/>
            <person name="Van Leeuwen T."/>
            <person name="Hall A.B."/>
            <person name="Jiang X."/>
            <person name="Thorpe C."/>
            <person name="Mueller R.L."/>
            <person name="Sun C."/>
            <person name="Waterhouse R.M."/>
            <person name="Yan G."/>
            <person name="Tu Z.J."/>
            <person name="Fang X."/>
            <person name="James A.A."/>
        </authorList>
    </citation>
    <scope>NUCLEOTIDE SEQUENCE [LARGE SCALE GENOMIC DNA]</scope>
    <source>
        <strain evidence="8">Foshan</strain>
    </source>
</reference>
<organism evidence="7 8">
    <name type="scientific">Aedes albopictus</name>
    <name type="common">Asian tiger mosquito</name>
    <name type="synonym">Stegomyia albopicta</name>
    <dbReference type="NCBI Taxonomy" id="7160"/>
    <lineage>
        <taxon>Eukaryota</taxon>
        <taxon>Metazoa</taxon>
        <taxon>Ecdysozoa</taxon>
        <taxon>Arthropoda</taxon>
        <taxon>Hexapoda</taxon>
        <taxon>Insecta</taxon>
        <taxon>Pterygota</taxon>
        <taxon>Neoptera</taxon>
        <taxon>Endopterygota</taxon>
        <taxon>Diptera</taxon>
        <taxon>Nematocera</taxon>
        <taxon>Culicoidea</taxon>
        <taxon>Culicidae</taxon>
        <taxon>Culicinae</taxon>
        <taxon>Aedini</taxon>
        <taxon>Aedes</taxon>
        <taxon>Stegomyia</taxon>
    </lineage>
</organism>
<keyword evidence="5" id="KW-1133">Transmembrane helix</keyword>
<dbReference type="Proteomes" id="UP000069940">
    <property type="component" value="Unassembled WGS sequence"/>
</dbReference>
<dbReference type="RefSeq" id="XP_062699351.1">
    <property type="nucleotide sequence ID" value="XM_062843367.1"/>
</dbReference>
<dbReference type="InterPro" id="IPR017853">
    <property type="entry name" value="GH"/>
</dbReference>
<dbReference type="Gene3D" id="3.20.20.80">
    <property type="entry name" value="Glycosidases"/>
    <property type="match status" value="1"/>
</dbReference>
<evidence type="ECO:0000256" key="1">
    <source>
        <dbReference type="ARBA" id="ARBA00001657"/>
    </source>
</evidence>
<dbReference type="InterPro" id="IPR013780">
    <property type="entry name" value="Glyco_hydro_b"/>
</dbReference>
<reference evidence="7" key="2">
    <citation type="submission" date="2025-05" db="UniProtKB">
        <authorList>
            <consortium name="EnsemblMetazoa"/>
        </authorList>
    </citation>
    <scope>IDENTIFICATION</scope>
    <source>
        <strain evidence="7">Foshan</strain>
    </source>
</reference>
<comment type="catalytic activity">
    <reaction evidence="1">
        <text>Hydrolysis of terminal, non-reducing (1-&gt;4)-linked alpha-D-glucose residues with release of alpha-D-glucose.</text>
        <dbReference type="EC" id="3.2.1.20"/>
    </reaction>
</comment>
<sequence length="636" mass="70120">MMDETNRNSAKLDIEAARLQSAAADKDKQDHDTKESYKKLSEAELEQRVVSEPASTAQVPVTANSDGNGSAMVRENGNCKDGEDERMLNGGGGGGDAEKEKLTQKEVEVKFVPEKNGDARIDMEVESEQTFSGMTKEELMKFANDPFWVRLRWFLFVVFWALWVAMLLGAVYIIMDAPKCAAPVPLTWYQEGPLVTVDERNYKDHVDTLAKFGAKGVIYELPADETYLVSTDPAIEDKIKELVGTFKSKDIKVILDLTANFVTKDDQLFKDALEGSDPTTRSAFVWKQTGTAPTNWLALEGGSAWQEVASQQFVLSQFGPNRVDLQLSAPLAKDKLKATLHHLAGLGVRGFRLTNAKHFIIDHEGKDDVIAEVKDKGVDLTQYGFWTHSHTTYQEGLGALLQELVLDVQNATNGEGFLSVSDDIVRPEVFTVGNTLGMDLPRYGDLESVLRRPIDAESAKKIRDDVAKTYQEIKTYNAPTGGQPWIQWPYQKDSLEQVAASEYNTFMFLLPGVPVVSLDVLNYGNSSLSVIEHLEKFRATPSYQHGTFGIATDANGTSVGYTRQKSGNPGYFVALNLADQAVQADFSEVEGIAEELTVVLTSENYQVADIALKSKVPSKAVPLSARSALVTTYVPK</sequence>
<dbReference type="Gene3D" id="2.60.40.1180">
    <property type="entry name" value="Golgi alpha-mannosidase II"/>
    <property type="match status" value="1"/>
</dbReference>
<evidence type="ECO:0000256" key="2">
    <source>
        <dbReference type="ARBA" id="ARBA00012741"/>
    </source>
</evidence>
<dbReference type="EnsemblMetazoa" id="AALFPA23_006401.R8309">
    <property type="protein sequence ID" value="AALFPA23_006401.P8309"/>
    <property type="gene ID" value="AALFPA23_006401"/>
</dbReference>
<keyword evidence="8" id="KW-1185">Reference proteome</keyword>
<evidence type="ECO:0000313" key="8">
    <source>
        <dbReference type="Proteomes" id="UP000069940"/>
    </source>
</evidence>
<feature type="region of interest" description="Disordered" evidence="4">
    <location>
        <begin position="1"/>
        <end position="100"/>
    </location>
</feature>
<dbReference type="PANTHER" id="PTHR46673">
    <property type="entry name" value="4F2 CELL-SURFACE ANTIGEN HEAVY CHAIN"/>
    <property type="match status" value="1"/>
</dbReference>
<dbReference type="Gene3D" id="3.90.400.10">
    <property type="entry name" value="Oligo-1,6-glucosidase, Domain 2"/>
    <property type="match status" value="1"/>
</dbReference>
<evidence type="ECO:0000256" key="3">
    <source>
        <dbReference type="ARBA" id="ARBA00022729"/>
    </source>
</evidence>
<dbReference type="PANTHER" id="PTHR46673:SF1">
    <property type="entry name" value="4F2 CELL-SURFACE ANTIGEN HEAVY CHAIN"/>
    <property type="match status" value="1"/>
</dbReference>
<feature type="compositionally biased region" description="Polar residues" evidence="4">
    <location>
        <begin position="53"/>
        <end position="68"/>
    </location>
</feature>
<feature type="domain" description="Glycosyl hydrolase family 13 catalytic" evidence="6">
    <location>
        <begin position="198"/>
        <end position="538"/>
    </location>
</feature>
<proteinExistence type="predicted"/>
<dbReference type="GeneID" id="109409431"/>
<dbReference type="EC" id="3.2.1.20" evidence="2"/>
<keyword evidence="5" id="KW-0472">Membrane</keyword>
<dbReference type="InterPro" id="IPR031984">
    <property type="entry name" value="SLC3A2_N"/>
</dbReference>
<dbReference type="Pfam" id="PF16028">
    <property type="entry name" value="SLC3A2_N"/>
    <property type="match status" value="1"/>
</dbReference>
<evidence type="ECO:0000313" key="7">
    <source>
        <dbReference type="EnsemblMetazoa" id="AALFPA23_006401.P8309"/>
    </source>
</evidence>
<dbReference type="CDD" id="cd11329">
    <property type="entry name" value="AmyAc_maltase-like"/>
    <property type="match status" value="1"/>
</dbReference>
<feature type="transmembrane region" description="Helical" evidence="5">
    <location>
        <begin position="153"/>
        <end position="175"/>
    </location>
</feature>
<dbReference type="InterPro" id="IPR045857">
    <property type="entry name" value="O16G_dom_2"/>
</dbReference>
<dbReference type="SMART" id="SM00642">
    <property type="entry name" value="Aamy"/>
    <property type="match status" value="1"/>
</dbReference>
<evidence type="ECO:0000259" key="6">
    <source>
        <dbReference type="SMART" id="SM00642"/>
    </source>
</evidence>
<evidence type="ECO:0000256" key="5">
    <source>
        <dbReference type="SAM" id="Phobius"/>
    </source>
</evidence>
<dbReference type="InterPro" id="IPR006047">
    <property type="entry name" value="GH13_cat_dom"/>
</dbReference>
<feature type="compositionally biased region" description="Basic and acidic residues" evidence="4">
    <location>
        <begin position="24"/>
        <end position="49"/>
    </location>
</feature>
<dbReference type="SUPFAM" id="SSF51445">
    <property type="entry name" value="(Trans)glycosidases"/>
    <property type="match status" value="1"/>
</dbReference>
<protein>
    <recommendedName>
        <fullName evidence="2">alpha-glucosidase</fullName>
        <ecNumber evidence="2">3.2.1.20</ecNumber>
    </recommendedName>
</protein>
<dbReference type="InterPro" id="IPR042280">
    <property type="entry name" value="SLC3A2"/>
</dbReference>
<feature type="compositionally biased region" description="Basic and acidic residues" evidence="4">
    <location>
        <begin position="1"/>
        <end position="16"/>
    </location>
</feature>